<dbReference type="EMBL" id="CAWUOM010000123">
    <property type="protein sequence ID" value="CAK7273085.1"/>
    <property type="molecule type" value="Genomic_DNA"/>
</dbReference>
<accession>A0ABP0E1V1</accession>
<proteinExistence type="predicted"/>
<dbReference type="InterPro" id="IPR036291">
    <property type="entry name" value="NAD(P)-bd_dom_sf"/>
</dbReference>
<dbReference type="PANTHER" id="PTHR43431">
    <property type="entry name" value="OXIDOREDUCTASE, SHORT CHAIN DEHYDROGENASE/REDUCTASE FAMILY (AFU_ORTHOLOGUE AFUA_5G14000)"/>
    <property type="match status" value="1"/>
</dbReference>
<evidence type="ECO:0000313" key="1">
    <source>
        <dbReference type="EMBL" id="CAK7273085.1"/>
    </source>
</evidence>
<evidence type="ECO:0000313" key="2">
    <source>
        <dbReference type="Proteomes" id="UP001642501"/>
    </source>
</evidence>
<name>A0ABP0E1V1_9PEZI</name>
<dbReference type="Pfam" id="PF00106">
    <property type="entry name" value="adh_short"/>
    <property type="match status" value="1"/>
</dbReference>
<dbReference type="InterPro" id="IPR002347">
    <property type="entry name" value="SDR_fam"/>
</dbReference>
<keyword evidence="2" id="KW-1185">Reference proteome</keyword>
<protein>
    <recommendedName>
        <fullName evidence="3">Short chain dehydrogenase</fullName>
    </recommendedName>
</protein>
<dbReference type="PANTHER" id="PTHR43431:SF7">
    <property type="entry name" value="OXIDOREDUCTASE, SHORT CHAIN DEHYDROGENASE_REDUCTASE FAMILY (AFU_ORTHOLOGUE AFUA_5G14000)"/>
    <property type="match status" value="1"/>
</dbReference>
<dbReference type="SUPFAM" id="SSF51735">
    <property type="entry name" value="NAD(P)-binding Rossmann-fold domains"/>
    <property type="match status" value="1"/>
</dbReference>
<sequence>MASKTFYAVIAGVGAGTGRSVALKFAKTYPVVLLARNPESYGDIVEEIVDAGGRAVGITTDVTSQESVESAFAQIQKTEGFAGAGLAAAIYNVSGGFGGRKPFLETSIDDLDASLSANPRGLYLFAKSALPLLLQSVPESPNPPTLIVTGATASTRGSAFFSGFAVGKFAKRGLTQSLAREFHPRGVHVAHAIIDAVIDIPRTRGFTVNNGVPDGKLDPNAIADEYWHLHTQHRSGFTQEIDLRPYVEKF</sequence>
<organism evidence="1 2">
    <name type="scientific">Sporothrix epigloea</name>
    <dbReference type="NCBI Taxonomy" id="1892477"/>
    <lineage>
        <taxon>Eukaryota</taxon>
        <taxon>Fungi</taxon>
        <taxon>Dikarya</taxon>
        <taxon>Ascomycota</taxon>
        <taxon>Pezizomycotina</taxon>
        <taxon>Sordariomycetes</taxon>
        <taxon>Sordariomycetidae</taxon>
        <taxon>Ophiostomatales</taxon>
        <taxon>Ophiostomataceae</taxon>
        <taxon>Sporothrix</taxon>
    </lineage>
</organism>
<dbReference type="Gene3D" id="3.40.50.720">
    <property type="entry name" value="NAD(P)-binding Rossmann-like Domain"/>
    <property type="match status" value="1"/>
</dbReference>
<comment type="caution">
    <text evidence="1">The sequence shown here is derived from an EMBL/GenBank/DDBJ whole genome shotgun (WGS) entry which is preliminary data.</text>
</comment>
<gene>
    <name evidence="1" type="ORF">SEPCBS57363_005476</name>
</gene>
<evidence type="ECO:0008006" key="3">
    <source>
        <dbReference type="Google" id="ProtNLM"/>
    </source>
</evidence>
<dbReference type="Proteomes" id="UP001642501">
    <property type="component" value="Unassembled WGS sequence"/>
</dbReference>
<reference evidence="1 2" key="1">
    <citation type="submission" date="2024-01" db="EMBL/GenBank/DDBJ databases">
        <authorList>
            <person name="Allen C."/>
            <person name="Tagirdzhanova G."/>
        </authorList>
    </citation>
    <scope>NUCLEOTIDE SEQUENCE [LARGE SCALE GENOMIC DNA]</scope>
    <source>
        <strain evidence="1 2">CBS 573.63</strain>
    </source>
</reference>